<dbReference type="GO" id="GO:0046839">
    <property type="term" value="P:phospholipid dephosphorylation"/>
    <property type="evidence" value="ECO:0007669"/>
    <property type="project" value="TreeGrafter"/>
</dbReference>
<dbReference type="SUPFAM" id="SSF48317">
    <property type="entry name" value="Acid phosphatase/Vanadium-dependent haloperoxidase"/>
    <property type="match status" value="1"/>
</dbReference>
<dbReference type="OrthoDB" id="8907274at2759"/>
<evidence type="ECO:0000313" key="8">
    <source>
        <dbReference type="EMBL" id="KAB7495054.1"/>
    </source>
</evidence>
<dbReference type="GO" id="GO:0007165">
    <property type="term" value="P:signal transduction"/>
    <property type="evidence" value="ECO:0007669"/>
    <property type="project" value="TreeGrafter"/>
</dbReference>
<dbReference type="InterPro" id="IPR043216">
    <property type="entry name" value="PAP-like"/>
</dbReference>
<sequence length="261" mass="29934">MFKEAMPSPNEKLLISICTDVVLLLIVLAPVLILYIVGSPLQRGFFCNDVTIRYPYIPSVLPGVIVVVLFIIAPIFVVLLIEYLHVRKCSASFRRKDKIKKWLLSFFKFLKVFLFGLGLSLMTVVIFKFTLGRLRPHFIDVCNPDWSQSNCSSAPEQYVEEDICNPESDEDDNLIRNARLSFMSSRASTSAYSMFFIIFYLQYRLIVQSYSLLRPFLQYLFFALAIYVSISSIASNDNHWSDVFAGFLNVYTFLGLPINCC</sequence>
<comment type="caution">
    <text evidence="8">The sequence shown here is derived from an EMBL/GenBank/DDBJ whole genome shotgun (WGS) entry which is preliminary data.</text>
</comment>
<dbReference type="GO" id="GO:0006644">
    <property type="term" value="P:phospholipid metabolic process"/>
    <property type="evidence" value="ECO:0007669"/>
    <property type="project" value="InterPro"/>
</dbReference>
<evidence type="ECO:0000256" key="5">
    <source>
        <dbReference type="ARBA" id="ARBA00023136"/>
    </source>
</evidence>
<evidence type="ECO:0000256" key="4">
    <source>
        <dbReference type="ARBA" id="ARBA00022989"/>
    </source>
</evidence>
<feature type="transmembrane region" description="Helical" evidence="6">
    <location>
        <begin position="56"/>
        <end position="81"/>
    </location>
</feature>
<evidence type="ECO:0000256" key="1">
    <source>
        <dbReference type="ARBA" id="ARBA00004141"/>
    </source>
</evidence>
<feature type="transmembrane region" description="Helical" evidence="6">
    <location>
        <begin position="12"/>
        <end position="36"/>
    </location>
</feature>
<feature type="transmembrane region" description="Helical" evidence="6">
    <location>
        <begin position="189"/>
        <end position="207"/>
    </location>
</feature>
<feature type="domain" description="Phosphatidic acid phosphatase type 2/haloperoxidase" evidence="7">
    <location>
        <begin position="110"/>
        <end position="258"/>
    </location>
</feature>
<dbReference type="Proteomes" id="UP000326759">
    <property type="component" value="Unassembled WGS sequence"/>
</dbReference>
<proteinExistence type="inferred from homology"/>
<accession>A0A5N5SLT8</accession>
<dbReference type="AlphaFoldDB" id="A0A5N5SLT8"/>
<feature type="transmembrane region" description="Helical" evidence="6">
    <location>
        <begin position="102"/>
        <end position="127"/>
    </location>
</feature>
<comment type="similarity">
    <text evidence="2">Belongs to the PA-phosphatase related phosphoesterase family.</text>
</comment>
<dbReference type="SMART" id="SM00014">
    <property type="entry name" value="acidPPc"/>
    <property type="match status" value="1"/>
</dbReference>
<reference evidence="8 9" key="1">
    <citation type="journal article" date="2019" name="PLoS Biol.">
        <title>Sex chromosomes control vertical transmission of feminizing Wolbachia symbionts in an isopod.</title>
        <authorList>
            <person name="Becking T."/>
            <person name="Chebbi M.A."/>
            <person name="Giraud I."/>
            <person name="Moumen B."/>
            <person name="Laverre T."/>
            <person name="Caubet Y."/>
            <person name="Peccoud J."/>
            <person name="Gilbert C."/>
            <person name="Cordaux R."/>
        </authorList>
    </citation>
    <scope>NUCLEOTIDE SEQUENCE [LARGE SCALE GENOMIC DNA]</scope>
    <source>
        <strain evidence="8">ANa2</strain>
        <tissue evidence="8">Whole body excluding digestive tract and cuticle</tissue>
    </source>
</reference>
<gene>
    <name evidence="8" type="primary">Plpp1_0</name>
    <name evidence="8" type="ORF">Anas_10082</name>
</gene>
<dbReference type="GO" id="GO:0008195">
    <property type="term" value="F:phosphatidate phosphatase activity"/>
    <property type="evidence" value="ECO:0007669"/>
    <property type="project" value="TreeGrafter"/>
</dbReference>
<evidence type="ECO:0000256" key="6">
    <source>
        <dbReference type="SAM" id="Phobius"/>
    </source>
</evidence>
<dbReference type="CDD" id="cd03384">
    <property type="entry name" value="PAP2_wunen"/>
    <property type="match status" value="1"/>
</dbReference>
<dbReference type="Gene3D" id="1.20.144.10">
    <property type="entry name" value="Phosphatidic acid phosphatase type 2/haloperoxidase"/>
    <property type="match status" value="1"/>
</dbReference>
<keyword evidence="9" id="KW-1185">Reference proteome</keyword>
<dbReference type="GO" id="GO:0005886">
    <property type="term" value="C:plasma membrane"/>
    <property type="evidence" value="ECO:0007669"/>
    <property type="project" value="TreeGrafter"/>
</dbReference>
<keyword evidence="4 6" id="KW-1133">Transmembrane helix</keyword>
<evidence type="ECO:0000256" key="2">
    <source>
        <dbReference type="ARBA" id="ARBA00008816"/>
    </source>
</evidence>
<feature type="transmembrane region" description="Helical" evidence="6">
    <location>
        <begin position="216"/>
        <end position="234"/>
    </location>
</feature>
<comment type="subcellular location">
    <subcellularLocation>
        <location evidence="1">Membrane</location>
        <topology evidence="1">Multi-pass membrane protein</topology>
    </subcellularLocation>
</comment>
<name>A0A5N5SLT8_9CRUS</name>
<dbReference type="Pfam" id="PF01569">
    <property type="entry name" value="PAP2"/>
    <property type="match status" value="1"/>
</dbReference>
<evidence type="ECO:0000313" key="9">
    <source>
        <dbReference type="Proteomes" id="UP000326759"/>
    </source>
</evidence>
<keyword evidence="5 6" id="KW-0472">Membrane</keyword>
<dbReference type="EMBL" id="SEYY01023144">
    <property type="protein sequence ID" value="KAB7495054.1"/>
    <property type="molecule type" value="Genomic_DNA"/>
</dbReference>
<evidence type="ECO:0000259" key="7">
    <source>
        <dbReference type="SMART" id="SM00014"/>
    </source>
</evidence>
<dbReference type="PANTHER" id="PTHR10165:SF103">
    <property type="entry name" value="PHOSPHOLIPID PHOSPHATASE HOMOLOG 1.2 HOMOLOG"/>
    <property type="match status" value="1"/>
</dbReference>
<keyword evidence="3 6" id="KW-0812">Transmembrane</keyword>
<organism evidence="8 9">
    <name type="scientific">Armadillidium nasatum</name>
    <dbReference type="NCBI Taxonomy" id="96803"/>
    <lineage>
        <taxon>Eukaryota</taxon>
        <taxon>Metazoa</taxon>
        <taxon>Ecdysozoa</taxon>
        <taxon>Arthropoda</taxon>
        <taxon>Crustacea</taxon>
        <taxon>Multicrustacea</taxon>
        <taxon>Malacostraca</taxon>
        <taxon>Eumalacostraca</taxon>
        <taxon>Peracarida</taxon>
        <taxon>Isopoda</taxon>
        <taxon>Oniscidea</taxon>
        <taxon>Crinocheta</taxon>
        <taxon>Armadillidiidae</taxon>
        <taxon>Armadillidium</taxon>
    </lineage>
</organism>
<protein>
    <submittedName>
        <fullName evidence="8">Phospholipid phosphatase 1</fullName>
    </submittedName>
</protein>
<dbReference type="InterPro" id="IPR000326">
    <property type="entry name" value="PAP2/HPO"/>
</dbReference>
<evidence type="ECO:0000256" key="3">
    <source>
        <dbReference type="ARBA" id="ARBA00022692"/>
    </source>
</evidence>
<dbReference type="InterPro" id="IPR036938">
    <property type="entry name" value="PAP2/HPO_sf"/>
</dbReference>
<dbReference type="PANTHER" id="PTHR10165">
    <property type="entry name" value="LIPID PHOSPHATE PHOSPHATASE"/>
    <property type="match status" value="1"/>
</dbReference>